<keyword evidence="2" id="KW-1185">Reference proteome</keyword>
<name>A0A7T8QSU7_CALRO</name>
<gene>
    <name evidence="1" type="ORF">FKW44_006464</name>
</gene>
<reference evidence="2" key="1">
    <citation type="submission" date="2021-01" db="EMBL/GenBank/DDBJ databases">
        <title>Caligus Genome Assembly.</title>
        <authorList>
            <person name="Gallardo-Escarate C."/>
        </authorList>
    </citation>
    <scope>NUCLEOTIDE SEQUENCE [LARGE SCALE GENOMIC DNA]</scope>
</reference>
<dbReference type="AlphaFoldDB" id="A0A7T8QSU7"/>
<proteinExistence type="predicted"/>
<dbReference type="Proteomes" id="UP000595437">
    <property type="component" value="Chromosome 4"/>
</dbReference>
<dbReference type="EMBL" id="CP045893">
    <property type="protein sequence ID" value="QQP53841.1"/>
    <property type="molecule type" value="Genomic_DNA"/>
</dbReference>
<dbReference type="OrthoDB" id="8946029at2759"/>
<organism evidence="1 2">
    <name type="scientific">Caligus rogercresseyi</name>
    <name type="common">Sea louse</name>
    <dbReference type="NCBI Taxonomy" id="217165"/>
    <lineage>
        <taxon>Eukaryota</taxon>
        <taxon>Metazoa</taxon>
        <taxon>Ecdysozoa</taxon>
        <taxon>Arthropoda</taxon>
        <taxon>Crustacea</taxon>
        <taxon>Multicrustacea</taxon>
        <taxon>Hexanauplia</taxon>
        <taxon>Copepoda</taxon>
        <taxon>Siphonostomatoida</taxon>
        <taxon>Caligidae</taxon>
        <taxon>Caligus</taxon>
    </lineage>
</organism>
<accession>A0A7T8QSU7</accession>
<evidence type="ECO:0000313" key="1">
    <source>
        <dbReference type="EMBL" id="QQP53841.1"/>
    </source>
</evidence>
<evidence type="ECO:0000313" key="2">
    <source>
        <dbReference type="Proteomes" id="UP000595437"/>
    </source>
</evidence>
<protein>
    <submittedName>
        <fullName evidence="1">Uncharacterized protein</fullName>
    </submittedName>
</protein>
<sequence>MKDADKARGTIIARLACKLPQDWNQDRIDLVVNMTFDTTDSNTDYLATACFAIQNLIGRPLLWSGCTRNIGEVLLSHIFVHTLSRRKCHDASY</sequence>